<dbReference type="InterPro" id="IPR036097">
    <property type="entry name" value="HisK_dim/P_sf"/>
</dbReference>
<dbReference type="Pfam" id="PF00512">
    <property type="entry name" value="HisKA"/>
    <property type="match status" value="1"/>
</dbReference>
<evidence type="ECO:0000256" key="8">
    <source>
        <dbReference type="PROSITE-ProRule" id="PRU00169"/>
    </source>
</evidence>
<comment type="caution">
    <text evidence="11">The sequence shown here is derived from an EMBL/GenBank/DDBJ whole genome shotgun (WGS) entry which is preliminary data.</text>
</comment>
<dbReference type="Proteomes" id="UP000050509">
    <property type="component" value="Unassembled WGS sequence"/>
</dbReference>
<comment type="similarity">
    <text evidence="2">In the N-terminal section; belongs to the phytochrome family.</text>
</comment>
<dbReference type="InterPro" id="IPR003594">
    <property type="entry name" value="HATPase_dom"/>
</dbReference>
<dbReference type="InterPro" id="IPR001789">
    <property type="entry name" value="Sig_transdc_resp-reg_receiver"/>
</dbReference>
<feature type="domain" description="Response regulatory" evidence="10">
    <location>
        <begin position="8"/>
        <end position="124"/>
    </location>
</feature>
<dbReference type="InterPro" id="IPR004358">
    <property type="entry name" value="Sig_transdc_His_kin-like_C"/>
</dbReference>
<keyword evidence="6" id="KW-0902">Two-component regulatory system</keyword>
<dbReference type="EC" id="2.7.13.3" evidence="3"/>
<protein>
    <recommendedName>
        <fullName evidence="7">Circadian input-output histidine kinase CikA</fullName>
        <ecNumber evidence="3">2.7.13.3</ecNumber>
    </recommendedName>
</protein>
<dbReference type="GO" id="GO:0000155">
    <property type="term" value="F:phosphorelay sensor kinase activity"/>
    <property type="evidence" value="ECO:0007669"/>
    <property type="project" value="InterPro"/>
</dbReference>
<feature type="modified residue" description="4-aspartylphosphate" evidence="8">
    <location>
        <position position="57"/>
    </location>
</feature>
<dbReference type="SUPFAM" id="SSF55874">
    <property type="entry name" value="ATPase domain of HSP90 chaperone/DNA topoisomerase II/histidine kinase"/>
    <property type="match status" value="1"/>
</dbReference>
<evidence type="ECO:0000313" key="12">
    <source>
        <dbReference type="Proteomes" id="UP000050509"/>
    </source>
</evidence>
<evidence type="ECO:0000256" key="5">
    <source>
        <dbReference type="ARBA" id="ARBA00022777"/>
    </source>
</evidence>
<keyword evidence="12" id="KW-1185">Reference proteome</keyword>
<evidence type="ECO:0000259" key="10">
    <source>
        <dbReference type="PROSITE" id="PS50110"/>
    </source>
</evidence>
<dbReference type="PROSITE" id="PS50109">
    <property type="entry name" value="HIS_KIN"/>
    <property type="match status" value="1"/>
</dbReference>
<dbReference type="CDD" id="cd00082">
    <property type="entry name" value="HisKA"/>
    <property type="match status" value="1"/>
</dbReference>
<dbReference type="SUPFAM" id="SSF47384">
    <property type="entry name" value="Homodimeric domain of signal transducing histidine kinase"/>
    <property type="match status" value="1"/>
</dbReference>
<evidence type="ECO:0000256" key="4">
    <source>
        <dbReference type="ARBA" id="ARBA00022553"/>
    </source>
</evidence>
<dbReference type="PANTHER" id="PTHR45339">
    <property type="entry name" value="HYBRID SIGNAL TRANSDUCTION HISTIDINE KINASE J"/>
    <property type="match status" value="1"/>
</dbReference>
<dbReference type="Pfam" id="PF02518">
    <property type="entry name" value="HATPase_c"/>
    <property type="match status" value="1"/>
</dbReference>
<evidence type="ECO:0000256" key="6">
    <source>
        <dbReference type="ARBA" id="ARBA00023012"/>
    </source>
</evidence>
<dbReference type="Gene3D" id="1.10.287.130">
    <property type="match status" value="1"/>
</dbReference>
<dbReference type="PROSITE" id="PS50110">
    <property type="entry name" value="RESPONSE_REGULATORY"/>
    <property type="match status" value="1"/>
</dbReference>
<dbReference type="EMBL" id="LJCR01000077">
    <property type="protein sequence ID" value="KPV54304.1"/>
    <property type="molecule type" value="Genomic_DNA"/>
</dbReference>
<dbReference type="Gene3D" id="3.40.50.2300">
    <property type="match status" value="1"/>
</dbReference>
<proteinExistence type="inferred from homology"/>
<name>A0A0P9FC57_9CHLR</name>
<comment type="catalytic activity">
    <reaction evidence="1">
        <text>ATP + protein L-histidine = ADP + protein N-phospho-L-histidine.</text>
        <dbReference type="EC" id="2.7.13.3"/>
    </reaction>
</comment>
<dbReference type="SMART" id="SM00387">
    <property type="entry name" value="HATPase_c"/>
    <property type="match status" value="1"/>
</dbReference>
<evidence type="ECO:0000256" key="3">
    <source>
        <dbReference type="ARBA" id="ARBA00012438"/>
    </source>
</evidence>
<reference evidence="11 12" key="1">
    <citation type="submission" date="2015-09" db="EMBL/GenBank/DDBJ databases">
        <title>Draft genome sequence of Kouleothrix aurantiaca JCM 19913.</title>
        <authorList>
            <person name="Hemp J."/>
        </authorList>
    </citation>
    <scope>NUCLEOTIDE SEQUENCE [LARGE SCALE GENOMIC DNA]</scope>
    <source>
        <strain evidence="11 12">COM-B</strain>
    </source>
</reference>
<keyword evidence="4 8" id="KW-0597">Phosphoprotein</keyword>
<dbReference type="PRINTS" id="PR00344">
    <property type="entry name" value="BCTRLSENSOR"/>
</dbReference>
<dbReference type="AlphaFoldDB" id="A0A0P9FC57"/>
<dbReference type="SMART" id="SM00388">
    <property type="entry name" value="HisKA"/>
    <property type="match status" value="1"/>
</dbReference>
<dbReference type="FunFam" id="3.30.565.10:FF:000010">
    <property type="entry name" value="Sensor histidine kinase RcsC"/>
    <property type="match status" value="1"/>
</dbReference>
<accession>A0A0P9FC57</accession>
<evidence type="ECO:0000256" key="2">
    <source>
        <dbReference type="ARBA" id="ARBA00006402"/>
    </source>
</evidence>
<dbReference type="InterPro" id="IPR005467">
    <property type="entry name" value="His_kinase_dom"/>
</dbReference>
<dbReference type="PANTHER" id="PTHR45339:SF1">
    <property type="entry name" value="HYBRID SIGNAL TRANSDUCTION HISTIDINE KINASE J"/>
    <property type="match status" value="1"/>
</dbReference>
<dbReference type="SUPFAM" id="SSF52172">
    <property type="entry name" value="CheY-like"/>
    <property type="match status" value="1"/>
</dbReference>
<keyword evidence="5" id="KW-0808">Transferase</keyword>
<dbReference type="InterPro" id="IPR036890">
    <property type="entry name" value="HATPase_C_sf"/>
</dbReference>
<feature type="domain" description="Histidine kinase" evidence="9">
    <location>
        <begin position="163"/>
        <end position="384"/>
    </location>
</feature>
<evidence type="ECO:0000256" key="7">
    <source>
        <dbReference type="ARBA" id="ARBA00074306"/>
    </source>
</evidence>
<dbReference type="InterPro" id="IPR011006">
    <property type="entry name" value="CheY-like_superfamily"/>
</dbReference>
<evidence type="ECO:0000313" key="11">
    <source>
        <dbReference type="EMBL" id="KPV54304.1"/>
    </source>
</evidence>
<dbReference type="Pfam" id="PF00072">
    <property type="entry name" value="Response_reg"/>
    <property type="match status" value="1"/>
</dbReference>
<keyword evidence="5" id="KW-0418">Kinase</keyword>
<dbReference type="PATRIC" id="fig|186479.3.peg.10107"/>
<sequence length="387" mass="41620">MIQPQPIQILVIDDDADQSSILADLLSAQGHSVLLAGSGREGLALAQDHLPDLILLDVMMPGMDGFAVCEALRANPQIAEVNILMMTALEDRASRLRGIGAGADEFLTKPLDHMELSLRVRTIARINRYHHLLNERERAVAALTQARDTALETLRLKSEFMSTISHELRTPLNGILGMSELLLDTALDAEQQEYARAVYDSGNVLLAIVGDMLEFTRLESGAYALTMSLFKPAATIASVVEAQRPAAQAKGLELTCSADADVPQYAMGDPSRLQLVLGKLLDNAIKFTAQGSVQVSAGLAGESAELAHLSVRVRDSGIGIAETSHQQIFQPFHQADGTTTRRYGGIGLGLAICKRVVEHMDGALGVESSPGHGATFWFQLPLRKAAP</sequence>
<evidence type="ECO:0000259" key="9">
    <source>
        <dbReference type="PROSITE" id="PS50109"/>
    </source>
</evidence>
<dbReference type="InterPro" id="IPR003661">
    <property type="entry name" value="HisK_dim/P_dom"/>
</dbReference>
<organism evidence="11 12">
    <name type="scientific">Kouleothrix aurantiaca</name>
    <dbReference type="NCBI Taxonomy" id="186479"/>
    <lineage>
        <taxon>Bacteria</taxon>
        <taxon>Bacillati</taxon>
        <taxon>Chloroflexota</taxon>
        <taxon>Chloroflexia</taxon>
        <taxon>Chloroflexales</taxon>
        <taxon>Roseiflexineae</taxon>
        <taxon>Roseiflexaceae</taxon>
        <taxon>Kouleothrix</taxon>
    </lineage>
</organism>
<dbReference type="SMART" id="SM00448">
    <property type="entry name" value="REC"/>
    <property type="match status" value="1"/>
</dbReference>
<evidence type="ECO:0000256" key="1">
    <source>
        <dbReference type="ARBA" id="ARBA00000085"/>
    </source>
</evidence>
<gene>
    <name evidence="11" type="ORF">SE17_04570</name>
</gene>
<dbReference type="CDD" id="cd16922">
    <property type="entry name" value="HATPase_EvgS-ArcB-TorS-like"/>
    <property type="match status" value="1"/>
</dbReference>
<dbReference type="Gene3D" id="3.30.565.10">
    <property type="entry name" value="Histidine kinase-like ATPase, C-terminal domain"/>
    <property type="match status" value="1"/>
</dbReference>